<dbReference type="InterPro" id="IPR036890">
    <property type="entry name" value="HATPase_C_sf"/>
</dbReference>
<protein>
    <recommendedName>
        <fullName evidence="2">histidine kinase</fullName>
        <ecNumber evidence="2">2.7.13.3</ecNumber>
    </recommendedName>
</protein>
<evidence type="ECO:0000313" key="10">
    <source>
        <dbReference type="EMBL" id="SKA32825.1"/>
    </source>
</evidence>
<dbReference type="PROSITE" id="PS50109">
    <property type="entry name" value="HIS_KIN"/>
    <property type="match status" value="1"/>
</dbReference>
<evidence type="ECO:0000259" key="8">
    <source>
        <dbReference type="PROSITE" id="PS50109"/>
    </source>
</evidence>
<feature type="modified residue" description="4-aspartylphosphate" evidence="5">
    <location>
        <position position="538"/>
    </location>
</feature>
<dbReference type="EMBL" id="FUWZ01000003">
    <property type="protein sequence ID" value="SKA32825.1"/>
    <property type="molecule type" value="Genomic_DNA"/>
</dbReference>
<dbReference type="STRING" id="634771.SAMN04488128_103725"/>
<dbReference type="InterPro" id="IPR011006">
    <property type="entry name" value="CheY-like_superfamily"/>
</dbReference>
<dbReference type="PANTHER" id="PTHR43047">
    <property type="entry name" value="TWO-COMPONENT HISTIDINE PROTEIN KINASE"/>
    <property type="match status" value="1"/>
</dbReference>
<keyword evidence="6" id="KW-0175">Coiled coil</keyword>
<feature type="domain" description="Response regulatory" evidence="9">
    <location>
        <begin position="489"/>
        <end position="607"/>
    </location>
</feature>
<dbReference type="PANTHER" id="PTHR43047:SF72">
    <property type="entry name" value="OSMOSENSING HISTIDINE PROTEIN KINASE SLN1"/>
    <property type="match status" value="1"/>
</dbReference>
<dbReference type="Proteomes" id="UP000190367">
    <property type="component" value="Unassembled WGS sequence"/>
</dbReference>
<accession>A0A1T4SX46</accession>
<keyword evidence="3" id="KW-0808">Transferase</keyword>
<dbReference type="SUPFAM" id="SSF55874">
    <property type="entry name" value="ATPase domain of HSP90 chaperone/DNA topoisomerase II/histidine kinase"/>
    <property type="match status" value="1"/>
</dbReference>
<feature type="transmembrane region" description="Helical" evidence="7">
    <location>
        <begin position="159"/>
        <end position="181"/>
    </location>
</feature>
<dbReference type="SMART" id="SM00387">
    <property type="entry name" value="HATPase_c"/>
    <property type="match status" value="1"/>
</dbReference>
<keyword evidence="11" id="KW-1185">Reference proteome</keyword>
<dbReference type="PRINTS" id="PR00344">
    <property type="entry name" value="BCTRLSENSOR"/>
</dbReference>
<feature type="transmembrane region" description="Helical" evidence="7">
    <location>
        <begin position="53"/>
        <end position="70"/>
    </location>
</feature>
<dbReference type="CDD" id="cd17546">
    <property type="entry name" value="REC_hyHK_CKI1_RcsC-like"/>
    <property type="match status" value="1"/>
</dbReference>
<feature type="transmembrane region" description="Helical" evidence="7">
    <location>
        <begin position="24"/>
        <end position="46"/>
    </location>
</feature>
<dbReference type="GO" id="GO:0009927">
    <property type="term" value="F:histidine phosphotransfer kinase activity"/>
    <property type="evidence" value="ECO:0007669"/>
    <property type="project" value="TreeGrafter"/>
</dbReference>
<sequence length="629" mass="71015">MHQLNTLLIAGTQGMLAEDKGRVIVVNALCLLTVLLASVMGTAIFIASRDIGVLIAAWTEAAVFSGIIWLNSRRRHLLAAMLFILLHNVAVIYFGIWRQMTKEEELLTVFLCITSALIFKPIWHSSLAWLFCLFVIVIAYGVTRRGIIAGEPLPVRDLYANLGLMAILLMTFFAILLSKYYDMRLNELLMQRSFRIRKYVHQLEDYNKQLEGYSKQLESEVARRTDEVTRYAETVIHEMRNHAVSQQFASETVLGYLKYSEDGSKFETIDDPSRLKAVIRYLSRKFGMVHRISRSIKETIDNTLDTHKIGDNRFFDFNMTDVDLRSWSSHLTEVMQLVAAKDSVDISLEFDNGLPEVIRTDGHLLNCAVRNLLNNAIDFSPEHGNIRLAILQAPSMRELYIEVEDQGPGILREHINEIFKPYYTRRKGGTGLGLALVSSAIDHLGGKIEVTSTIGKGSIFRIVIPLIVGEKQVETAEKTFTLNVERALRILITDDNRVNRMFFSGMAKKLGCAAITANDANSCIEKVILERPDLLLLDIHMEGISGIEALRTIRTMTDPELSRMPVIIATANTSEELPEELAALQPDAFLYKPFEAEDIVSSINMAMDKAKARMQEYKAQSRQDCGTDR</sequence>
<comment type="catalytic activity">
    <reaction evidence="1">
        <text>ATP + protein L-histidine = ADP + protein N-phospho-L-histidine.</text>
        <dbReference type="EC" id="2.7.13.3"/>
    </reaction>
</comment>
<dbReference type="InterPro" id="IPR004358">
    <property type="entry name" value="Sig_transdc_His_kin-like_C"/>
</dbReference>
<reference evidence="11" key="1">
    <citation type="submission" date="2017-02" db="EMBL/GenBank/DDBJ databases">
        <authorList>
            <person name="Varghese N."/>
            <person name="Submissions S."/>
        </authorList>
    </citation>
    <scope>NUCLEOTIDE SEQUENCE [LARGE SCALE GENOMIC DNA]</scope>
    <source>
        <strain evidence="11">DSM 22224</strain>
    </source>
</reference>
<evidence type="ECO:0000256" key="7">
    <source>
        <dbReference type="SAM" id="Phobius"/>
    </source>
</evidence>
<dbReference type="GO" id="GO:0000155">
    <property type="term" value="F:phosphorelay sensor kinase activity"/>
    <property type="evidence" value="ECO:0007669"/>
    <property type="project" value="TreeGrafter"/>
</dbReference>
<dbReference type="InterPro" id="IPR001789">
    <property type="entry name" value="Sig_transdc_resp-reg_receiver"/>
</dbReference>
<dbReference type="SMART" id="SM00448">
    <property type="entry name" value="REC"/>
    <property type="match status" value="1"/>
</dbReference>
<evidence type="ECO:0000256" key="5">
    <source>
        <dbReference type="PROSITE-ProRule" id="PRU00169"/>
    </source>
</evidence>
<dbReference type="Pfam" id="PF00072">
    <property type="entry name" value="Response_reg"/>
    <property type="match status" value="1"/>
</dbReference>
<keyword evidence="7" id="KW-0472">Membrane</keyword>
<evidence type="ECO:0000259" key="9">
    <source>
        <dbReference type="PROSITE" id="PS50110"/>
    </source>
</evidence>
<dbReference type="Gene3D" id="3.30.565.10">
    <property type="entry name" value="Histidine kinase-like ATPase, C-terminal domain"/>
    <property type="match status" value="1"/>
</dbReference>
<keyword evidence="7" id="KW-1133">Transmembrane helix</keyword>
<proteinExistence type="predicted"/>
<keyword evidence="7" id="KW-0812">Transmembrane</keyword>
<dbReference type="AlphaFoldDB" id="A0A1T4SX46"/>
<dbReference type="SUPFAM" id="SSF52172">
    <property type="entry name" value="CheY-like"/>
    <property type="match status" value="1"/>
</dbReference>
<name>A0A1T4SX46_9BACT</name>
<feature type="transmembrane region" description="Helical" evidence="7">
    <location>
        <begin position="76"/>
        <end position="94"/>
    </location>
</feature>
<dbReference type="GO" id="GO:0005886">
    <property type="term" value="C:plasma membrane"/>
    <property type="evidence" value="ECO:0007669"/>
    <property type="project" value="TreeGrafter"/>
</dbReference>
<feature type="domain" description="Histidine kinase" evidence="8">
    <location>
        <begin position="234"/>
        <end position="468"/>
    </location>
</feature>
<evidence type="ECO:0000256" key="4">
    <source>
        <dbReference type="ARBA" id="ARBA00022777"/>
    </source>
</evidence>
<gene>
    <name evidence="10" type="ORF">SAMN04488128_103725</name>
</gene>
<evidence type="ECO:0000256" key="1">
    <source>
        <dbReference type="ARBA" id="ARBA00000085"/>
    </source>
</evidence>
<dbReference type="InterPro" id="IPR005467">
    <property type="entry name" value="His_kinase_dom"/>
</dbReference>
<keyword evidence="4 10" id="KW-0418">Kinase</keyword>
<evidence type="ECO:0000313" key="11">
    <source>
        <dbReference type="Proteomes" id="UP000190367"/>
    </source>
</evidence>
<evidence type="ECO:0000256" key="3">
    <source>
        <dbReference type="ARBA" id="ARBA00022679"/>
    </source>
</evidence>
<dbReference type="Pfam" id="PF02518">
    <property type="entry name" value="HATPase_c"/>
    <property type="match status" value="1"/>
</dbReference>
<feature type="coiled-coil region" evidence="6">
    <location>
        <begin position="196"/>
        <end position="223"/>
    </location>
</feature>
<evidence type="ECO:0000256" key="2">
    <source>
        <dbReference type="ARBA" id="ARBA00012438"/>
    </source>
</evidence>
<organism evidence="10 11">
    <name type="scientific">Chitinophaga eiseniae</name>
    <dbReference type="NCBI Taxonomy" id="634771"/>
    <lineage>
        <taxon>Bacteria</taxon>
        <taxon>Pseudomonadati</taxon>
        <taxon>Bacteroidota</taxon>
        <taxon>Chitinophagia</taxon>
        <taxon>Chitinophagales</taxon>
        <taxon>Chitinophagaceae</taxon>
        <taxon>Chitinophaga</taxon>
    </lineage>
</organism>
<dbReference type="Gene3D" id="3.40.50.2300">
    <property type="match status" value="1"/>
</dbReference>
<dbReference type="EC" id="2.7.13.3" evidence="2"/>
<dbReference type="PROSITE" id="PS50110">
    <property type="entry name" value="RESPONSE_REGULATORY"/>
    <property type="match status" value="1"/>
</dbReference>
<evidence type="ECO:0000256" key="6">
    <source>
        <dbReference type="SAM" id="Coils"/>
    </source>
</evidence>
<dbReference type="InterPro" id="IPR003594">
    <property type="entry name" value="HATPase_dom"/>
</dbReference>
<keyword evidence="5" id="KW-0597">Phosphoprotein</keyword>